<dbReference type="InterPro" id="IPR002716">
    <property type="entry name" value="PIN_dom"/>
</dbReference>
<reference evidence="2 3" key="2">
    <citation type="journal article" date="2003" name="DNA Res.">
        <title>Complete genome structure of Gloeobacter violaceus PCC 7421, a cyanobacterium that lacks thylakoids (supplement).</title>
        <authorList>
            <person name="Nakamura Y."/>
            <person name="Kaneko T."/>
            <person name="Sato S."/>
            <person name="Mimuro M."/>
            <person name="Miyashita H."/>
            <person name="Tsuchiya T."/>
            <person name="Sasamoto S."/>
            <person name="Watanabe A."/>
            <person name="Kawashima K."/>
            <person name="Kishida Y."/>
            <person name="Kiyokawa C."/>
            <person name="Kohara M."/>
            <person name="Matsumoto M."/>
            <person name="Matsuno A."/>
            <person name="Nakazaki N."/>
            <person name="Shimpo S."/>
            <person name="Takeuchi C."/>
            <person name="Yamada M."/>
            <person name="Tabata S."/>
        </authorList>
    </citation>
    <scope>NUCLEOTIDE SEQUENCE [LARGE SCALE GENOMIC DNA]</scope>
    <source>
        <strain evidence="3">ATCC 29082 / PCC 7421</strain>
    </source>
</reference>
<dbReference type="EnsemblBacteria" id="BAC91589">
    <property type="protein sequence ID" value="BAC91589"/>
    <property type="gene ID" value="BAC91589"/>
</dbReference>
<sequence length="142" mass="15140">MRLLIDTNILIAGTVPGHPAHGRCLPVMQGIISGGDEGYVCLQSLSEYFRFMTGVARPQLSPKSAERAIKQLLANFKAVGLDETDHLAVFTRMGALGLHGAVVYDALIARAGLKARVDCIVTLNAQDFLRLGADVAALVQVP</sequence>
<evidence type="ECO:0000313" key="3">
    <source>
        <dbReference type="Proteomes" id="UP000000557"/>
    </source>
</evidence>
<protein>
    <submittedName>
        <fullName evidence="2">Gll3648 protein</fullName>
    </submittedName>
</protein>
<feature type="domain" description="PIN" evidence="1">
    <location>
        <begin position="2"/>
        <end position="124"/>
    </location>
</feature>
<organism evidence="2 3">
    <name type="scientific">Gloeobacter violaceus (strain ATCC 29082 / PCC 7421)</name>
    <dbReference type="NCBI Taxonomy" id="251221"/>
    <lineage>
        <taxon>Bacteria</taxon>
        <taxon>Bacillati</taxon>
        <taxon>Cyanobacteriota</taxon>
        <taxon>Cyanophyceae</taxon>
        <taxon>Gloeobacterales</taxon>
        <taxon>Gloeobacteraceae</taxon>
        <taxon>Gloeobacter</taxon>
    </lineage>
</organism>
<dbReference type="Gene3D" id="3.40.50.1010">
    <property type="entry name" value="5'-nuclease"/>
    <property type="match status" value="1"/>
</dbReference>
<accession>Q7NF78</accession>
<dbReference type="InParanoid" id="Q7NF78"/>
<dbReference type="eggNOG" id="COG1848">
    <property type="taxonomic scope" value="Bacteria"/>
</dbReference>
<dbReference type="Proteomes" id="UP000000557">
    <property type="component" value="Chromosome"/>
</dbReference>
<dbReference type="Pfam" id="PF13470">
    <property type="entry name" value="PIN_3"/>
    <property type="match status" value="1"/>
</dbReference>
<dbReference type="HOGENOM" id="CLU_150004_0_0_3"/>
<dbReference type="AlphaFoldDB" id="Q7NF78"/>
<dbReference type="SUPFAM" id="SSF88723">
    <property type="entry name" value="PIN domain-like"/>
    <property type="match status" value="1"/>
</dbReference>
<dbReference type="InterPro" id="IPR029060">
    <property type="entry name" value="PIN-like_dom_sf"/>
</dbReference>
<evidence type="ECO:0000259" key="1">
    <source>
        <dbReference type="Pfam" id="PF13470"/>
    </source>
</evidence>
<dbReference type="STRING" id="251221.gene:10761163"/>
<keyword evidence="3" id="KW-1185">Reference proteome</keyword>
<gene>
    <name evidence="2" type="ordered locus">gll3648</name>
</gene>
<dbReference type="RefSeq" id="WP_011143637.1">
    <property type="nucleotide sequence ID" value="NC_005125.1"/>
</dbReference>
<dbReference type="PhylomeDB" id="Q7NF78"/>
<dbReference type="OrthoDB" id="9787727at2"/>
<dbReference type="EMBL" id="BA000045">
    <property type="protein sequence ID" value="BAC91589.1"/>
    <property type="molecule type" value="Genomic_DNA"/>
</dbReference>
<reference evidence="2 3" key="1">
    <citation type="journal article" date="2003" name="DNA Res.">
        <title>Complete genome structure of Gloeobacter violaceus PCC 7421, a cyanobacterium that lacks thylakoids.</title>
        <authorList>
            <person name="Nakamura Y."/>
            <person name="Kaneko T."/>
            <person name="Sato S."/>
            <person name="Mimuro M."/>
            <person name="Miyashita H."/>
            <person name="Tsuchiya T."/>
            <person name="Sasamoto S."/>
            <person name="Watanabe A."/>
            <person name="Kawashima K."/>
            <person name="Kishida Y."/>
            <person name="Kiyokawa C."/>
            <person name="Kohara M."/>
            <person name="Matsumoto M."/>
            <person name="Matsuno A."/>
            <person name="Nakazaki N."/>
            <person name="Shimpo S."/>
            <person name="Takeuchi C."/>
            <person name="Yamada M."/>
            <person name="Tabata S."/>
        </authorList>
    </citation>
    <scope>NUCLEOTIDE SEQUENCE [LARGE SCALE GENOMIC DNA]</scope>
    <source>
        <strain evidence="3">ATCC 29082 / PCC 7421</strain>
    </source>
</reference>
<name>Q7NF78_GLOVI</name>
<dbReference type="KEGG" id="gvi:gll3648"/>
<evidence type="ECO:0000313" key="2">
    <source>
        <dbReference type="EMBL" id="BAC91589.1"/>
    </source>
</evidence>
<proteinExistence type="predicted"/>